<dbReference type="EMBL" id="JASOIH010000003">
    <property type="protein sequence ID" value="MDK6899396.1"/>
    <property type="molecule type" value="Genomic_DNA"/>
</dbReference>
<dbReference type="KEGG" id="sagg:EN73_09505"/>
<evidence type="ECO:0000313" key="8">
    <source>
        <dbReference type="Proteomes" id="UP000256718"/>
    </source>
</evidence>
<dbReference type="Pfam" id="PF05257">
    <property type="entry name" value="CHAP"/>
    <property type="match status" value="1"/>
</dbReference>
<dbReference type="Gene3D" id="1.10.530.10">
    <property type="match status" value="1"/>
</dbReference>
<evidence type="ECO:0000313" key="4">
    <source>
        <dbReference type="EMBL" id="KLJ30396.1"/>
    </source>
</evidence>
<reference evidence="6 8" key="2">
    <citation type="journal article" date="2018" name="Emerg. Microbes Infect.">
        <title>Phenotypic and molecular analysis of nontypeable Group B streptococci: identification of cps2a and hybrid cps2a/cps5 Group B streptococcal capsule gene clusters.</title>
        <authorList>
            <person name="Alhhazmi A."/>
            <person name="Tyrrell G.J."/>
        </authorList>
    </citation>
    <scope>NUCLEOTIDE SEQUENCE [LARGE SCALE GENOMIC DNA]</scope>
    <source>
        <strain evidence="6 8">PLGBS17</strain>
    </source>
</reference>
<dbReference type="Pfam" id="PF18013">
    <property type="entry name" value="Phage_lysozyme2"/>
    <property type="match status" value="1"/>
</dbReference>
<evidence type="ECO:0000256" key="2">
    <source>
        <dbReference type="SAM" id="SignalP"/>
    </source>
</evidence>
<feature type="chain" id="PRO_5042678886" evidence="2">
    <location>
        <begin position="24"/>
        <end position="457"/>
    </location>
</feature>
<gene>
    <name evidence="6" type="ORF">C4618_08175</name>
    <name evidence="5" type="ORF">QP229_05240</name>
    <name evidence="4" type="ORF">WA45_02885</name>
</gene>
<comment type="caution">
    <text evidence="6">The sequence shown here is derived from an EMBL/GenBank/DDBJ whole genome shotgun (WGS) entry which is preliminary data.</text>
</comment>
<feature type="signal peptide" evidence="2">
    <location>
        <begin position="1"/>
        <end position="23"/>
    </location>
</feature>
<feature type="compositionally biased region" description="Polar residues" evidence="1">
    <location>
        <begin position="30"/>
        <end position="46"/>
    </location>
</feature>
<feature type="domain" description="Peptidase C51" evidence="3">
    <location>
        <begin position="300"/>
        <end position="440"/>
    </location>
</feature>
<keyword evidence="2" id="KW-0732">Signal</keyword>
<dbReference type="InterPro" id="IPR038765">
    <property type="entry name" value="Papain-like_cys_pep_sf"/>
</dbReference>
<evidence type="ECO:0000256" key="1">
    <source>
        <dbReference type="SAM" id="MobiDB-lite"/>
    </source>
</evidence>
<dbReference type="Proteomes" id="UP001230629">
    <property type="component" value="Unassembled WGS sequence"/>
</dbReference>
<evidence type="ECO:0000313" key="5">
    <source>
        <dbReference type="EMBL" id="MDK6899396.1"/>
    </source>
</evidence>
<dbReference type="RefSeq" id="WP_000511832.1">
    <property type="nucleotide sequence ID" value="NZ_AP018935.1"/>
</dbReference>
<proteinExistence type="predicted"/>
<protein>
    <submittedName>
        <fullName evidence="4">Amidase</fullName>
    </submittedName>
    <submittedName>
        <fullName evidence="6">CHAP domain-containing protein</fullName>
    </submittedName>
    <submittedName>
        <fullName evidence="5">Phage tail tip lysozyme</fullName>
    </submittedName>
</protein>
<reference evidence="4 7" key="1">
    <citation type="journal article" date="2015" name="PLoS ONE">
        <title>Genomic analysis reveals the molecular basis for capsule loss in the group B streptococcus population.</title>
        <authorList>
            <consortium name="DEVANI Consortium"/>
            <person name="Rosini R."/>
            <person name="Campisi E."/>
            <person name="De Chiara M."/>
            <person name="Tettelin H."/>
            <person name="Rinaudo D."/>
            <person name="Toniolo C."/>
            <person name="Metruccio M."/>
            <person name="Guidotti S."/>
            <person name="Sorensen U.B."/>
            <person name="Kilian M."/>
            <person name="Ramirez M."/>
            <person name="Janulczyk R."/>
            <person name="Donati C."/>
            <person name="Grandi G."/>
            <person name="Margarit I."/>
        </authorList>
    </citation>
    <scope>NUCLEOTIDE SEQUENCE [LARGE SCALE GENOMIC DNA]</scope>
    <source>
        <strain evidence="4 7">ES-PW-063</strain>
    </source>
</reference>
<accession>A0A0H1K940</accession>
<organism evidence="6 8">
    <name type="scientific">Streptococcus agalactiae</name>
    <dbReference type="NCBI Taxonomy" id="1311"/>
    <lineage>
        <taxon>Bacteria</taxon>
        <taxon>Bacillati</taxon>
        <taxon>Bacillota</taxon>
        <taxon>Bacilli</taxon>
        <taxon>Lactobacillales</taxon>
        <taxon>Streptococcaceae</taxon>
        <taxon>Streptococcus</taxon>
    </lineage>
</organism>
<dbReference type="SUPFAM" id="SSF54001">
    <property type="entry name" value="Cysteine proteinases"/>
    <property type="match status" value="1"/>
</dbReference>
<dbReference type="AlphaFoldDB" id="A0A0H1K940"/>
<dbReference type="Proteomes" id="UP000256718">
    <property type="component" value="Unassembled WGS sequence"/>
</dbReference>
<reference evidence="5" key="3">
    <citation type="submission" date="2023-05" db="EMBL/GenBank/DDBJ databases">
        <title>Cataloging the Phylogenetic Diversity of Human Bladder Bacteria.</title>
        <authorList>
            <person name="Du J."/>
        </authorList>
    </citation>
    <scope>NUCLEOTIDE SEQUENCE</scope>
    <source>
        <strain evidence="5">UMB8703</strain>
    </source>
</reference>
<dbReference type="Gene3D" id="3.90.1720.10">
    <property type="entry name" value="endopeptidase domain like (from Nostoc punctiforme)"/>
    <property type="match status" value="1"/>
</dbReference>
<sequence length="457" mass="49200">MGILIVFPFLLVLLLTASSSSQQDCQITPDVSSQVETSSENASNSDWTKKGTVANQTAEKVFNAWVSKGLSGASASGIVGWVNSEGGFAMIGRAEGHYGNDLKTNSIAFNVRPTGLSYYTTEAGGGIYQITPFTKYAPLGDPKWEDADAMNAFVMKSIKSGDWNKAMDLSGGNHSFEEMAQMTDPKQATLVWNAYERGNTAYINKAQKTADGQKAYEIFNGSKYKFDAEKFSKSFGGGSKTSSSGKSDIISDSTVLSLCDSASNAVQGLFGKDKSGKVKYTSYNAWKPDQLPSDLKKYAIDPKSVGLFYRTSSGWNAIASTGGQCTDLSASLMYGLWLKGGMHPTQRMGNGNMVVSNWVSAFGGRSENTPSSGAVFSSSGTSSAGHTGVVSHVFENGDMLIVEQNYSTYSGDNRGFGPYSWNYRYVSTLELKKEHYSFYNPSKAGYKLSDKVKTVGS</sequence>
<feature type="region of interest" description="Disordered" evidence="1">
    <location>
        <begin position="30"/>
        <end position="50"/>
    </location>
</feature>
<dbReference type="PROSITE" id="PS50911">
    <property type="entry name" value="CHAP"/>
    <property type="match status" value="1"/>
</dbReference>
<dbReference type="InterPro" id="IPR007921">
    <property type="entry name" value="CHAP_dom"/>
</dbReference>
<evidence type="ECO:0000313" key="6">
    <source>
        <dbReference type="EMBL" id="RDY80267.1"/>
    </source>
</evidence>
<dbReference type="Proteomes" id="UP000035174">
    <property type="component" value="Unassembled WGS sequence"/>
</dbReference>
<name>A0A0H1K940_STRAG</name>
<evidence type="ECO:0000259" key="3">
    <source>
        <dbReference type="PROSITE" id="PS50911"/>
    </source>
</evidence>
<evidence type="ECO:0000313" key="7">
    <source>
        <dbReference type="Proteomes" id="UP000035174"/>
    </source>
</evidence>
<dbReference type="EMBL" id="QHGZ01000173">
    <property type="protein sequence ID" value="RDY80267.1"/>
    <property type="molecule type" value="Genomic_DNA"/>
</dbReference>
<dbReference type="InterPro" id="IPR041219">
    <property type="entry name" value="Phage_lysozyme2"/>
</dbReference>
<dbReference type="EMBL" id="LCVB01000016">
    <property type="protein sequence ID" value="KLJ30396.1"/>
    <property type="molecule type" value="Genomic_DNA"/>
</dbReference>